<gene>
    <name evidence="1" type="ORF">NM688_g1812</name>
</gene>
<name>A0ACC1TAM3_9APHY</name>
<evidence type="ECO:0000313" key="1">
    <source>
        <dbReference type="EMBL" id="KAJ3556809.1"/>
    </source>
</evidence>
<dbReference type="Proteomes" id="UP001148662">
    <property type="component" value="Unassembled WGS sequence"/>
</dbReference>
<organism evidence="1 2">
    <name type="scientific">Phlebia brevispora</name>
    <dbReference type="NCBI Taxonomy" id="194682"/>
    <lineage>
        <taxon>Eukaryota</taxon>
        <taxon>Fungi</taxon>
        <taxon>Dikarya</taxon>
        <taxon>Basidiomycota</taxon>
        <taxon>Agaricomycotina</taxon>
        <taxon>Agaricomycetes</taxon>
        <taxon>Polyporales</taxon>
        <taxon>Meruliaceae</taxon>
        <taxon>Phlebia</taxon>
    </lineage>
</organism>
<accession>A0ACC1TAM3</accession>
<sequence length="742" mass="84031">MCDIVGADTIISNLVLLLQLERHSRRPRFIDKDDCSIRYQQTDYECPGFTTAGLGRDYPWELPIVVWQASVHKAVVNQLVAFSWRIAFAHLTYDSSYLPYLTVNLPARMDALSVPTADIPGHDVAEPYLPGRRSRPVSIAGSLATSNTLTSTQPGPSIPLMSGGPYSDRARAHSAVSLRGCIPGGNASRTRLPQSHSQLSFGSGDYNIEVIAPDGTPDVAIQNHDTAPPQDILPDPMLPIRMEEHKYAPRYLPKDIEDNVDWVDAVTLEYSDATCPQGWEQCVGPEGDVYYHHAERRIYTVSDVNNPDILTWINRSYQQLQVMKASINKALPEDSDTALCFEVGGYYMISWKQKIVFWLHGVNPRIITSGERKVLSLVHLGHKMRSEFWRHVLIFPHFYELSHEYVEELRATLTFGHADVLTSETSLFPYDSGLLESIQRLIDKFPAGSQGPARASYMSALARFQYHIEKERFLNYHGERYARLDRSTSLYEPPPVQTWGIFNFASALLFFLPDWYLAELRKVYVDKTVHYYSWRRLIGELKKDWESSLTPTTVLLSANIGFLAIQSVDNVSTNVRSLAQIASYVSALFSLAGYVVVQLLMRRHRLALYDTAERGLEYLSGRDETVGLQTLAICISLPGAFFVWSVLSFFLALAFIFFHKSTTPAITTTAVAAILLAVMIGGLFISDFLGDNTREFDWTWWSQMKEYVVYSRIWRSWNPRWIRPSRSRSGADNPVLPTTYTA</sequence>
<protein>
    <submittedName>
        <fullName evidence="1">Uncharacterized protein</fullName>
    </submittedName>
</protein>
<comment type="caution">
    <text evidence="1">The sequence shown here is derived from an EMBL/GenBank/DDBJ whole genome shotgun (WGS) entry which is preliminary data.</text>
</comment>
<keyword evidence="2" id="KW-1185">Reference proteome</keyword>
<dbReference type="EMBL" id="JANHOG010000209">
    <property type="protein sequence ID" value="KAJ3556809.1"/>
    <property type="molecule type" value="Genomic_DNA"/>
</dbReference>
<proteinExistence type="predicted"/>
<reference evidence="1" key="1">
    <citation type="submission" date="2022-07" db="EMBL/GenBank/DDBJ databases">
        <title>Genome Sequence of Phlebia brevispora.</title>
        <authorList>
            <person name="Buettner E."/>
        </authorList>
    </citation>
    <scope>NUCLEOTIDE SEQUENCE</scope>
    <source>
        <strain evidence="1">MPL23</strain>
    </source>
</reference>
<evidence type="ECO:0000313" key="2">
    <source>
        <dbReference type="Proteomes" id="UP001148662"/>
    </source>
</evidence>